<feature type="compositionally biased region" description="Low complexity" evidence="1">
    <location>
        <begin position="39"/>
        <end position="52"/>
    </location>
</feature>
<comment type="caution">
    <text evidence="2">The sequence shown here is derived from an EMBL/GenBank/DDBJ whole genome shotgun (WGS) entry which is preliminary data.</text>
</comment>
<proteinExistence type="predicted"/>
<evidence type="ECO:0000256" key="1">
    <source>
        <dbReference type="SAM" id="MobiDB-lite"/>
    </source>
</evidence>
<protein>
    <submittedName>
        <fullName evidence="2">Uncharacterized protein</fullName>
    </submittedName>
</protein>
<sequence>MSSSPGSASVSSSRGSAPVSSGITSASASASATDSLPVSSGPRSGPSTSTGPARSVPPAATLPGGGRTLFPGHLLVALYGQPGISGLGVLGEQDVPESITRARRLAARYAELGRGTVVPTFEIIATIADSAAGPDGDYSAETDVETLRSWVDAATAAGLYVVLDLQPGRTDFLTQARRYAELLQRPNVGLALDPEWRLGPGQRHLQQIGSVHAAEVNAVADWLAALTAQHHLPQKLLLLHQFTRSMILERQDLDARHPELAVVIQMDGQGNQDVKDETWQSITADAPAGVRFGWKNFLRRDHPVLDPAGSLAKDPTPVLISYE</sequence>
<feature type="region of interest" description="Disordered" evidence="1">
    <location>
        <begin position="1"/>
        <end position="64"/>
    </location>
</feature>
<dbReference type="Gene3D" id="3.20.20.150">
    <property type="entry name" value="Divalent-metal-dependent TIM barrel enzymes"/>
    <property type="match status" value="1"/>
</dbReference>
<evidence type="ECO:0000313" key="2">
    <source>
        <dbReference type="EMBL" id="GGM12349.1"/>
    </source>
</evidence>
<evidence type="ECO:0000313" key="3">
    <source>
        <dbReference type="Proteomes" id="UP000655208"/>
    </source>
</evidence>
<accession>A0A917T983</accession>
<dbReference type="Proteomes" id="UP000655208">
    <property type="component" value="Unassembled WGS sequence"/>
</dbReference>
<reference evidence="2" key="2">
    <citation type="submission" date="2020-09" db="EMBL/GenBank/DDBJ databases">
        <authorList>
            <person name="Sun Q."/>
            <person name="Zhou Y."/>
        </authorList>
    </citation>
    <scope>NUCLEOTIDE SEQUENCE</scope>
    <source>
        <strain evidence="2">CGMCC 4.7308</strain>
    </source>
</reference>
<dbReference type="AlphaFoldDB" id="A0A917T983"/>
<gene>
    <name evidence="2" type="ORF">GCM10011594_35270</name>
</gene>
<feature type="compositionally biased region" description="Low complexity" evidence="1">
    <location>
        <begin position="1"/>
        <end position="32"/>
    </location>
</feature>
<dbReference type="EMBL" id="BMNA01000010">
    <property type="protein sequence ID" value="GGM12349.1"/>
    <property type="molecule type" value="Genomic_DNA"/>
</dbReference>
<reference evidence="2" key="1">
    <citation type="journal article" date="2014" name="Int. J. Syst. Evol. Microbiol.">
        <title>Complete genome sequence of Corynebacterium casei LMG S-19264T (=DSM 44701T), isolated from a smear-ripened cheese.</title>
        <authorList>
            <consortium name="US DOE Joint Genome Institute (JGI-PGF)"/>
            <person name="Walter F."/>
            <person name="Albersmeier A."/>
            <person name="Kalinowski J."/>
            <person name="Ruckert C."/>
        </authorList>
    </citation>
    <scope>NUCLEOTIDE SEQUENCE</scope>
    <source>
        <strain evidence="2">CGMCC 4.7308</strain>
    </source>
</reference>
<organism evidence="2 3">
    <name type="scientific">Nakamurella endophytica</name>
    <dbReference type="NCBI Taxonomy" id="1748367"/>
    <lineage>
        <taxon>Bacteria</taxon>
        <taxon>Bacillati</taxon>
        <taxon>Actinomycetota</taxon>
        <taxon>Actinomycetes</taxon>
        <taxon>Nakamurellales</taxon>
        <taxon>Nakamurellaceae</taxon>
        <taxon>Nakamurella</taxon>
    </lineage>
</organism>
<name>A0A917T983_9ACTN</name>
<keyword evidence="3" id="KW-1185">Reference proteome</keyword>